<feature type="transmembrane region" description="Helical" evidence="2">
    <location>
        <begin position="334"/>
        <end position="355"/>
    </location>
</feature>
<name>A0AAD3CR05_9STRA</name>
<evidence type="ECO:0000256" key="2">
    <source>
        <dbReference type="SAM" id="Phobius"/>
    </source>
</evidence>
<dbReference type="Proteomes" id="UP001054902">
    <property type="component" value="Unassembled WGS sequence"/>
</dbReference>
<keyword evidence="4" id="KW-1185">Reference proteome</keyword>
<proteinExistence type="predicted"/>
<feature type="transmembrane region" description="Helical" evidence="2">
    <location>
        <begin position="841"/>
        <end position="866"/>
    </location>
</feature>
<organism evidence="3 4">
    <name type="scientific">Chaetoceros tenuissimus</name>
    <dbReference type="NCBI Taxonomy" id="426638"/>
    <lineage>
        <taxon>Eukaryota</taxon>
        <taxon>Sar</taxon>
        <taxon>Stramenopiles</taxon>
        <taxon>Ochrophyta</taxon>
        <taxon>Bacillariophyta</taxon>
        <taxon>Coscinodiscophyceae</taxon>
        <taxon>Chaetocerotophycidae</taxon>
        <taxon>Chaetocerotales</taxon>
        <taxon>Chaetocerotaceae</taxon>
        <taxon>Chaetoceros</taxon>
    </lineage>
</organism>
<feature type="transmembrane region" description="Helical" evidence="2">
    <location>
        <begin position="367"/>
        <end position="386"/>
    </location>
</feature>
<feature type="transmembrane region" description="Helical" evidence="2">
    <location>
        <begin position="294"/>
        <end position="314"/>
    </location>
</feature>
<feature type="transmembrane region" description="Helical" evidence="2">
    <location>
        <begin position="878"/>
        <end position="903"/>
    </location>
</feature>
<feature type="compositionally biased region" description="Basic and acidic residues" evidence="1">
    <location>
        <begin position="1099"/>
        <end position="1117"/>
    </location>
</feature>
<feature type="region of interest" description="Disordered" evidence="1">
    <location>
        <begin position="1096"/>
        <end position="1117"/>
    </location>
</feature>
<feature type="transmembrane region" description="Helical" evidence="2">
    <location>
        <begin position="528"/>
        <end position="550"/>
    </location>
</feature>
<feature type="transmembrane region" description="Helical" evidence="2">
    <location>
        <begin position="751"/>
        <end position="772"/>
    </location>
</feature>
<protein>
    <submittedName>
        <fullName evidence="3">Uncharacterized protein</fullName>
    </submittedName>
</protein>
<evidence type="ECO:0000256" key="1">
    <source>
        <dbReference type="SAM" id="MobiDB-lite"/>
    </source>
</evidence>
<feature type="transmembrane region" description="Helical" evidence="2">
    <location>
        <begin position="806"/>
        <end position="835"/>
    </location>
</feature>
<keyword evidence="2" id="KW-0472">Membrane</keyword>
<comment type="caution">
    <text evidence="3">The sequence shown here is derived from an EMBL/GenBank/DDBJ whole genome shotgun (WGS) entry which is preliminary data.</text>
</comment>
<gene>
    <name evidence="3" type="ORF">CTEN210_05971</name>
</gene>
<sequence length="1117" mass="126913">MSFTFERPVKAALDVKELEYVVSLLQSDHSDEEHFRDGSVDANDVKNYLLSRHNVKLSEDEVKLIFFDLAGGESDEDCIDIVELVAILVIPFLKRIVTANNDDEGNNLGFGISRFEREASEKQQQYQSLKAFNKSIIGNVLKVIMNDATGSTEEKVLTKDLLRQIFTSYGEEELIHDEELLSDMIKAAVGEDQEGNCFLNEETFARGLTNDLNPYDLEKETKFTTHYEDVFGLVTDGAPELKCDVSGRENDEIIVERSDSFHIERHRHHEEVKRVFTMPHIDFFADSFRDKTQYLLVWLAILFGYISYFSQFTSFDVCKEEHKREFGCQIASSIVVWLAQLTIMLVVVAPSVLILSLGNNIHRHSLVEVLCGIAGILILIIFPVFYDRINSWFISTKSVEGAEYMTTVFDVINLSIGAALLCIQVCNIIRWAVPDNKLTMNKVLTLILRGTGVRAEFGIKQAAMRKVNILVQNAYDLHTQTSEELQIILNYMKFSEKREMFGGFFWFWKQYLSGRLIEEEGIWIHTRLLAGNIAQFILTFGLLVFGSFFIDDIVNMVYRALDTMRSPGNDNCGCRFDIDSCIFPVENEQSLGIGICDDVIFPNKTCVDHFVPIPLGLQDLKDEMICGPISRHIFSVEAQLNEISLGLTPLGCYDQMMVPVQGIYSSSNESSLDTFCSAPILSCAFKGENDTGESLASCVIGFEFGMPFKFHGELCQNYTHIEDFRVLLEQKEDFDEAIDEMIPTKTEIRSALWTGVVAAFVAGISNAVVCIPSQISTVLKFRSGVIGSLHDKYFEIRRLGMLNTSFLLGAMSWSAIAMINAVFNIGWFLSFFIYYHVTRPYIKIGLSILIGLLVTMILKAIVAKMLNRTNFAGFYRKYPLLANITSLCFECIHLALMSGFILLRTLKLVFVIILNLGRLDRPVLAQGVGEFGCLRLDNLPNIFFQDLLALDAHRHPYIERFGMILLMKLKFKQNFARKEGSIWRLLFVFALMPHLRKFRISTRGNDAMTMTDASEAELFGLLNTFYRKYSRLSSMVSSKNPQDGEEFGLTIRRSLRRRSSRMKCISDHPSKASIYDKKISGVSFLSINEEDDLSLAESSVHREEMTEDKDIMNEEKM</sequence>
<accession>A0AAD3CR05</accession>
<reference evidence="3 4" key="1">
    <citation type="journal article" date="2021" name="Sci. Rep.">
        <title>The genome of the diatom Chaetoceros tenuissimus carries an ancient integrated fragment of an extant virus.</title>
        <authorList>
            <person name="Hongo Y."/>
            <person name="Kimura K."/>
            <person name="Takaki Y."/>
            <person name="Yoshida Y."/>
            <person name="Baba S."/>
            <person name="Kobayashi G."/>
            <person name="Nagasaki K."/>
            <person name="Hano T."/>
            <person name="Tomaru Y."/>
        </authorList>
    </citation>
    <scope>NUCLEOTIDE SEQUENCE [LARGE SCALE GENOMIC DNA]</scope>
    <source>
        <strain evidence="3 4">NIES-3715</strain>
    </source>
</reference>
<keyword evidence="2" id="KW-1133">Transmembrane helix</keyword>
<dbReference type="AlphaFoldDB" id="A0AAD3CR05"/>
<feature type="transmembrane region" description="Helical" evidence="2">
    <location>
        <begin position="411"/>
        <end position="433"/>
    </location>
</feature>
<evidence type="ECO:0000313" key="3">
    <source>
        <dbReference type="EMBL" id="GFH49495.1"/>
    </source>
</evidence>
<evidence type="ECO:0000313" key="4">
    <source>
        <dbReference type="Proteomes" id="UP001054902"/>
    </source>
</evidence>
<dbReference type="EMBL" id="BLLK01000038">
    <property type="protein sequence ID" value="GFH49495.1"/>
    <property type="molecule type" value="Genomic_DNA"/>
</dbReference>
<keyword evidence="2" id="KW-0812">Transmembrane</keyword>